<feature type="signal peptide" evidence="6">
    <location>
        <begin position="1"/>
        <end position="20"/>
    </location>
</feature>
<dbReference type="GO" id="GO:0016671">
    <property type="term" value="F:oxidoreductase activity, acting on a sulfur group of donors, disulfide as acceptor"/>
    <property type="evidence" value="ECO:0007669"/>
    <property type="project" value="InterPro"/>
</dbReference>
<keyword evidence="3" id="KW-0964">Secreted</keyword>
<dbReference type="AlphaFoldDB" id="A0A9P0CLC5"/>
<name>A0A9P0CLC5_9CUCU</name>
<sequence length="220" mass="24396">MFISKTILLIVSLFCISCRAQEILTQVNLTLYTEGLCPTCKQFIVTQLYPAAQVLGDSLVVEMVPFGAMGKFGDEWTCNHGPLECYLNSVDSCLINLKPSQIQLLSFASCHGKKTSIHKSQEETEAIVKECAEENNVSWDDINKCLTDGTVETLLLANQEKTENAGADAYPDIRFFNSFFNNDLELSSLQDLVATVCNFFTSFKGAKPSACDEEFLNVKN</sequence>
<dbReference type="Pfam" id="PF03227">
    <property type="entry name" value="GILT"/>
    <property type="match status" value="1"/>
</dbReference>
<keyword evidence="4 6" id="KW-0732">Signal</keyword>
<evidence type="ECO:0000256" key="1">
    <source>
        <dbReference type="ARBA" id="ARBA00004613"/>
    </source>
</evidence>
<evidence type="ECO:0000256" key="6">
    <source>
        <dbReference type="SAM" id="SignalP"/>
    </source>
</evidence>
<dbReference type="Gene3D" id="3.40.30.10">
    <property type="entry name" value="Glutaredoxin"/>
    <property type="match status" value="1"/>
</dbReference>
<evidence type="ECO:0000256" key="5">
    <source>
        <dbReference type="ARBA" id="ARBA00023180"/>
    </source>
</evidence>
<comment type="similarity">
    <text evidence="2">Belongs to the GILT family.</text>
</comment>
<evidence type="ECO:0000313" key="7">
    <source>
        <dbReference type="EMBL" id="CAH1105507.1"/>
    </source>
</evidence>
<comment type="subcellular location">
    <subcellularLocation>
        <location evidence="1">Secreted</location>
    </subcellularLocation>
</comment>
<feature type="chain" id="PRO_5040218767" description="Gamma-interferon-inducible lysosomal thiol reductase" evidence="6">
    <location>
        <begin position="21"/>
        <end position="220"/>
    </location>
</feature>
<evidence type="ECO:0000256" key="2">
    <source>
        <dbReference type="ARBA" id="ARBA00005679"/>
    </source>
</evidence>
<evidence type="ECO:0000313" key="8">
    <source>
        <dbReference type="Proteomes" id="UP001153636"/>
    </source>
</evidence>
<dbReference type="Proteomes" id="UP001153636">
    <property type="component" value="Chromosome 2"/>
</dbReference>
<evidence type="ECO:0000256" key="4">
    <source>
        <dbReference type="ARBA" id="ARBA00022729"/>
    </source>
</evidence>
<dbReference type="OrthoDB" id="958254at2759"/>
<protein>
    <recommendedName>
        <fullName evidence="9">Gamma-interferon-inducible lysosomal thiol reductase</fullName>
    </recommendedName>
</protein>
<dbReference type="InterPro" id="IPR004911">
    <property type="entry name" value="Interferon-induced_GILT"/>
</dbReference>
<dbReference type="GO" id="GO:0005576">
    <property type="term" value="C:extracellular region"/>
    <property type="evidence" value="ECO:0007669"/>
    <property type="project" value="UniProtKB-SubCell"/>
</dbReference>
<dbReference type="InterPro" id="IPR036249">
    <property type="entry name" value="Thioredoxin-like_sf"/>
</dbReference>
<reference evidence="7" key="1">
    <citation type="submission" date="2022-01" db="EMBL/GenBank/DDBJ databases">
        <authorList>
            <person name="King R."/>
        </authorList>
    </citation>
    <scope>NUCLEOTIDE SEQUENCE</scope>
</reference>
<accession>A0A9P0CLC5</accession>
<dbReference type="SUPFAM" id="SSF52833">
    <property type="entry name" value="Thioredoxin-like"/>
    <property type="match status" value="1"/>
</dbReference>
<evidence type="ECO:0008006" key="9">
    <source>
        <dbReference type="Google" id="ProtNLM"/>
    </source>
</evidence>
<dbReference type="EMBL" id="OV651814">
    <property type="protein sequence ID" value="CAH1105507.1"/>
    <property type="molecule type" value="Genomic_DNA"/>
</dbReference>
<gene>
    <name evidence="7" type="ORF">PSYICH_LOCUS7658</name>
</gene>
<keyword evidence="8" id="KW-1185">Reference proteome</keyword>
<organism evidence="7 8">
    <name type="scientific">Psylliodes chrysocephalus</name>
    <dbReference type="NCBI Taxonomy" id="3402493"/>
    <lineage>
        <taxon>Eukaryota</taxon>
        <taxon>Metazoa</taxon>
        <taxon>Ecdysozoa</taxon>
        <taxon>Arthropoda</taxon>
        <taxon>Hexapoda</taxon>
        <taxon>Insecta</taxon>
        <taxon>Pterygota</taxon>
        <taxon>Neoptera</taxon>
        <taxon>Endopterygota</taxon>
        <taxon>Coleoptera</taxon>
        <taxon>Polyphaga</taxon>
        <taxon>Cucujiformia</taxon>
        <taxon>Chrysomeloidea</taxon>
        <taxon>Chrysomelidae</taxon>
        <taxon>Galerucinae</taxon>
        <taxon>Alticini</taxon>
        <taxon>Psylliodes</taxon>
    </lineage>
</organism>
<dbReference type="PANTHER" id="PTHR13234">
    <property type="entry name" value="GAMMA-INTERFERON INDUCIBLE LYSOSOMAL THIOL REDUCTASE GILT"/>
    <property type="match status" value="1"/>
</dbReference>
<dbReference type="PANTHER" id="PTHR13234:SF8">
    <property type="entry name" value="GAMMA-INTERFERON-INDUCIBLE LYSOSOMAL THIOL REDUCTASE"/>
    <property type="match status" value="1"/>
</dbReference>
<proteinExistence type="inferred from homology"/>
<keyword evidence="5" id="KW-0325">Glycoprotein</keyword>
<evidence type="ECO:0000256" key="3">
    <source>
        <dbReference type="ARBA" id="ARBA00022525"/>
    </source>
</evidence>